<sequence>MAKNGLKCWRKNYDMESSISYSTSDREIQINKTDYGNRGLFAPKRKSKWGVFKFINNKPVQIIKNKSKQQAESFAKQYMKKHDTCKI</sequence>
<organism evidence="1">
    <name type="scientific">marine sediment metagenome</name>
    <dbReference type="NCBI Taxonomy" id="412755"/>
    <lineage>
        <taxon>unclassified sequences</taxon>
        <taxon>metagenomes</taxon>
        <taxon>ecological metagenomes</taxon>
    </lineage>
</organism>
<evidence type="ECO:0000313" key="1">
    <source>
        <dbReference type="EMBL" id="KKK53902.1"/>
    </source>
</evidence>
<protein>
    <submittedName>
        <fullName evidence="1">Uncharacterized protein</fullName>
    </submittedName>
</protein>
<accession>A0A0F8WAU7</accession>
<reference evidence="1" key="1">
    <citation type="journal article" date="2015" name="Nature">
        <title>Complex archaea that bridge the gap between prokaryotes and eukaryotes.</title>
        <authorList>
            <person name="Spang A."/>
            <person name="Saw J.H."/>
            <person name="Jorgensen S.L."/>
            <person name="Zaremba-Niedzwiedzka K."/>
            <person name="Martijn J."/>
            <person name="Lind A.E."/>
            <person name="van Eijk R."/>
            <person name="Schleper C."/>
            <person name="Guy L."/>
            <person name="Ettema T.J."/>
        </authorList>
    </citation>
    <scope>NUCLEOTIDE SEQUENCE</scope>
</reference>
<dbReference type="AlphaFoldDB" id="A0A0F8WAU7"/>
<dbReference type="EMBL" id="LAZR01066273">
    <property type="protein sequence ID" value="KKK53902.1"/>
    <property type="molecule type" value="Genomic_DNA"/>
</dbReference>
<gene>
    <name evidence="1" type="ORF">LCGC14_3090130</name>
</gene>
<comment type="caution">
    <text evidence="1">The sequence shown here is derived from an EMBL/GenBank/DDBJ whole genome shotgun (WGS) entry which is preliminary data.</text>
</comment>
<name>A0A0F8WAU7_9ZZZZ</name>
<proteinExistence type="predicted"/>